<protein>
    <submittedName>
        <fullName evidence="6">2-dehydro-3-deoxyphosphogalactonate aldolase</fullName>
        <ecNumber evidence="6">4.1.2.21</ecNumber>
    </submittedName>
</protein>
<name>A0ABU0J1E4_9HYPH</name>
<dbReference type="Pfam" id="PF01081">
    <property type="entry name" value="Aldolase"/>
    <property type="match status" value="1"/>
</dbReference>
<comment type="caution">
    <text evidence="6">The sequence shown here is derived from an EMBL/GenBank/DDBJ whole genome shotgun (WGS) entry which is preliminary data.</text>
</comment>
<dbReference type="InterPro" id="IPR013785">
    <property type="entry name" value="Aldolase_TIM"/>
</dbReference>
<dbReference type="RefSeq" id="WP_307268627.1">
    <property type="nucleotide sequence ID" value="NZ_JAUSVX010000001.1"/>
</dbReference>
<proteinExistence type="inferred from homology"/>
<evidence type="ECO:0000256" key="3">
    <source>
        <dbReference type="ARBA" id="ARBA00011233"/>
    </source>
</evidence>
<keyword evidence="7" id="KW-1185">Reference proteome</keyword>
<accession>A0ABU0J1E4</accession>
<reference evidence="6 7" key="1">
    <citation type="submission" date="2023-07" db="EMBL/GenBank/DDBJ databases">
        <title>Genomic Encyclopedia of Type Strains, Phase IV (KMG-IV): sequencing the most valuable type-strain genomes for metagenomic binning, comparative biology and taxonomic classification.</title>
        <authorList>
            <person name="Goeker M."/>
        </authorList>
    </citation>
    <scope>NUCLEOTIDE SEQUENCE [LARGE SCALE GENOMIC DNA]</scope>
    <source>
        <strain evidence="6 7">DSM 19619</strain>
    </source>
</reference>
<sequence>MTLDEALAAMPIVAILRGLEPTEAVAIGEAVVAAGISILEVPLNSPDPFTSIAMLASALKGRALVGAGTVLTVEAADRVAEAGGALVVSPNTDPAVIRRTKANGMLSLPGFLTPSEAFAALQAGADALKLFPAEMASPAVIRALRAVLPRQTRLLVVGGVSAQTIPPYLAAGVAGFGIGSDLYKPGRDADDVGLRAAALVAAVRQAKEASL</sequence>
<dbReference type="InterPro" id="IPR000887">
    <property type="entry name" value="Aldlse_KDPG_KHG"/>
</dbReference>
<dbReference type="Proteomes" id="UP001242480">
    <property type="component" value="Unassembled WGS sequence"/>
</dbReference>
<comment type="similarity">
    <text evidence="2">Belongs to the KHG/KDPG aldolase family.</text>
</comment>
<dbReference type="CDD" id="cd00452">
    <property type="entry name" value="KDPG_aldolase"/>
    <property type="match status" value="1"/>
</dbReference>
<gene>
    <name evidence="6" type="ORF">QO011_001066</name>
</gene>
<evidence type="ECO:0000256" key="5">
    <source>
        <dbReference type="ARBA" id="ARBA00023277"/>
    </source>
</evidence>
<evidence type="ECO:0000313" key="6">
    <source>
        <dbReference type="EMBL" id="MDQ0468071.1"/>
    </source>
</evidence>
<evidence type="ECO:0000256" key="1">
    <source>
        <dbReference type="ARBA" id="ARBA00004761"/>
    </source>
</evidence>
<dbReference type="PANTHER" id="PTHR30246:SF1">
    <property type="entry name" value="2-DEHYDRO-3-DEOXY-6-PHOSPHOGALACTONATE ALDOLASE-RELATED"/>
    <property type="match status" value="1"/>
</dbReference>
<dbReference type="NCBIfam" id="NF006600">
    <property type="entry name" value="PRK09140.1"/>
    <property type="match status" value="1"/>
</dbReference>
<organism evidence="6 7">
    <name type="scientific">Labrys wisconsinensis</name>
    <dbReference type="NCBI Taxonomy" id="425677"/>
    <lineage>
        <taxon>Bacteria</taxon>
        <taxon>Pseudomonadati</taxon>
        <taxon>Pseudomonadota</taxon>
        <taxon>Alphaproteobacteria</taxon>
        <taxon>Hyphomicrobiales</taxon>
        <taxon>Xanthobacteraceae</taxon>
        <taxon>Labrys</taxon>
    </lineage>
</organism>
<dbReference type="EMBL" id="JAUSVX010000001">
    <property type="protein sequence ID" value="MDQ0468071.1"/>
    <property type="molecule type" value="Genomic_DNA"/>
</dbReference>
<dbReference type="PANTHER" id="PTHR30246">
    <property type="entry name" value="2-KETO-3-DEOXY-6-PHOSPHOGLUCONATE ALDOLASE"/>
    <property type="match status" value="1"/>
</dbReference>
<evidence type="ECO:0000256" key="2">
    <source>
        <dbReference type="ARBA" id="ARBA00006906"/>
    </source>
</evidence>
<evidence type="ECO:0000313" key="7">
    <source>
        <dbReference type="Proteomes" id="UP001242480"/>
    </source>
</evidence>
<evidence type="ECO:0000256" key="4">
    <source>
        <dbReference type="ARBA" id="ARBA00023239"/>
    </source>
</evidence>
<dbReference type="SUPFAM" id="SSF51569">
    <property type="entry name" value="Aldolase"/>
    <property type="match status" value="1"/>
</dbReference>
<keyword evidence="5" id="KW-0119">Carbohydrate metabolism</keyword>
<keyword evidence="4 6" id="KW-0456">Lyase</keyword>
<comment type="subunit">
    <text evidence="3">Homotrimer.</text>
</comment>
<dbReference type="Gene3D" id="3.20.20.70">
    <property type="entry name" value="Aldolase class I"/>
    <property type="match status" value="1"/>
</dbReference>
<comment type="pathway">
    <text evidence="1">Carbohydrate acid metabolism.</text>
</comment>
<dbReference type="EC" id="4.1.2.21" evidence="6"/>
<dbReference type="GO" id="GO:0008674">
    <property type="term" value="F:2-dehydro-3-deoxy-6-phosphogalactonate aldolase activity"/>
    <property type="evidence" value="ECO:0007669"/>
    <property type="project" value="UniProtKB-EC"/>
</dbReference>